<evidence type="ECO:0000313" key="20">
    <source>
        <dbReference type="EMBL" id="KIL60027.1"/>
    </source>
</evidence>
<dbReference type="InterPro" id="IPR023298">
    <property type="entry name" value="ATPase_P-typ_TM_dom_sf"/>
</dbReference>
<dbReference type="SUPFAM" id="SSF56784">
    <property type="entry name" value="HAD-like"/>
    <property type="match status" value="1"/>
</dbReference>
<keyword evidence="12" id="KW-0460">Magnesium</keyword>
<dbReference type="SUPFAM" id="SSF81665">
    <property type="entry name" value="Calcium ATPase, transmembrane domain M"/>
    <property type="match status" value="1"/>
</dbReference>
<dbReference type="FunFam" id="3.40.50.1000:FF:000001">
    <property type="entry name" value="Phospholipid-transporting ATPase IC"/>
    <property type="match status" value="1"/>
</dbReference>
<dbReference type="Pfam" id="PF08282">
    <property type="entry name" value="Hydrolase_3"/>
    <property type="match status" value="1"/>
</dbReference>
<feature type="transmembrane region" description="Helical" evidence="18">
    <location>
        <begin position="894"/>
        <end position="913"/>
    </location>
</feature>
<dbReference type="InterPro" id="IPR008250">
    <property type="entry name" value="ATPase_P-typ_transduc_dom_A_sf"/>
</dbReference>
<comment type="subcellular location">
    <subcellularLocation>
        <location evidence="2">Cell inner membrane</location>
        <topology evidence="2">Multi-pass membrane protein</topology>
    </subcellularLocation>
</comment>
<dbReference type="InterPro" id="IPR001757">
    <property type="entry name" value="P_typ_ATPase"/>
</dbReference>
<evidence type="ECO:0000256" key="6">
    <source>
        <dbReference type="ARBA" id="ARBA00022475"/>
    </source>
</evidence>
<evidence type="ECO:0000256" key="18">
    <source>
        <dbReference type="SAM" id="Phobius"/>
    </source>
</evidence>
<keyword evidence="6" id="KW-1003">Cell membrane</keyword>
<keyword evidence="10" id="KW-0547">Nucleotide-binding</keyword>
<dbReference type="Gene3D" id="3.40.1110.10">
    <property type="entry name" value="Calcium-transporting ATPase, cytoplasmic domain N"/>
    <property type="match status" value="1"/>
</dbReference>
<reference evidence="20 21" key="1">
    <citation type="submission" date="2014-04" db="EMBL/GenBank/DDBJ databases">
        <title>Evolutionary Origins and Diversification of the Mycorrhizal Mutualists.</title>
        <authorList>
            <consortium name="DOE Joint Genome Institute"/>
            <consortium name="Mycorrhizal Genomics Consortium"/>
            <person name="Kohler A."/>
            <person name="Kuo A."/>
            <person name="Nagy L.G."/>
            <person name="Floudas D."/>
            <person name="Copeland A."/>
            <person name="Barry K.W."/>
            <person name="Cichocki N."/>
            <person name="Veneault-Fourrey C."/>
            <person name="LaButti K."/>
            <person name="Lindquist E.A."/>
            <person name="Lipzen A."/>
            <person name="Lundell T."/>
            <person name="Morin E."/>
            <person name="Murat C."/>
            <person name="Riley R."/>
            <person name="Ohm R."/>
            <person name="Sun H."/>
            <person name="Tunlid A."/>
            <person name="Henrissat B."/>
            <person name="Grigoriev I.V."/>
            <person name="Hibbett D.S."/>
            <person name="Martin F."/>
        </authorList>
    </citation>
    <scope>NUCLEOTIDE SEQUENCE [LARGE SCALE GENOMIC DNA]</scope>
    <source>
        <strain evidence="20 21">Koide BX008</strain>
    </source>
</reference>
<keyword evidence="8" id="KW-0597">Phosphoprotein</keyword>
<dbReference type="OrthoDB" id="158672at2759"/>
<dbReference type="PRINTS" id="PR01836">
    <property type="entry name" value="MGATPASE"/>
</dbReference>
<dbReference type="InterPro" id="IPR036412">
    <property type="entry name" value="HAD-like_sf"/>
</dbReference>
<evidence type="ECO:0000256" key="7">
    <source>
        <dbReference type="ARBA" id="ARBA00022519"/>
    </source>
</evidence>
<dbReference type="PANTHER" id="PTHR42861">
    <property type="entry name" value="CALCIUM-TRANSPORTING ATPASE"/>
    <property type="match status" value="1"/>
</dbReference>
<dbReference type="EMBL" id="KN818305">
    <property type="protein sequence ID" value="KIL60027.1"/>
    <property type="molecule type" value="Genomic_DNA"/>
</dbReference>
<comment type="catalytic activity">
    <reaction evidence="17">
        <text>Mg(2+)(out) + ATP + H2O = Mg(2+)(in) + ADP + phosphate + H(+)</text>
        <dbReference type="Rhea" id="RHEA:10260"/>
        <dbReference type="ChEBI" id="CHEBI:15377"/>
        <dbReference type="ChEBI" id="CHEBI:15378"/>
        <dbReference type="ChEBI" id="CHEBI:18420"/>
        <dbReference type="ChEBI" id="CHEBI:30616"/>
        <dbReference type="ChEBI" id="CHEBI:43474"/>
        <dbReference type="ChEBI" id="CHEBI:456216"/>
        <dbReference type="EC" id="7.2.2.14"/>
    </reaction>
</comment>
<dbReference type="NCBIfam" id="TIGR01494">
    <property type="entry name" value="ATPase_P-type"/>
    <property type="match status" value="2"/>
</dbReference>
<dbReference type="SUPFAM" id="SSF81653">
    <property type="entry name" value="Calcium ATPase, transduction domain A"/>
    <property type="match status" value="1"/>
</dbReference>
<dbReference type="Gene3D" id="2.70.150.10">
    <property type="entry name" value="Calcium-transporting ATPase, cytoplasmic transduction domain A"/>
    <property type="match status" value="1"/>
</dbReference>
<dbReference type="Pfam" id="PF13246">
    <property type="entry name" value="Cation_ATPase"/>
    <property type="match status" value="1"/>
</dbReference>
<evidence type="ECO:0000256" key="15">
    <source>
        <dbReference type="ARBA" id="ARBA00023136"/>
    </source>
</evidence>
<dbReference type="Proteomes" id="UP000054549">
    <property type="component" value="Unassembled WGS sequence"/>
</dbReference>
<keyword evidence="15 18" id="KW-0472">Membrane</keyword>
<keyword evidence="11" id="KW-0067">ATP-binding</keyword>
<feature type="transmembrane region" description="Helical" evidence="18">
    <location>
        <begin position="862"/>
        <end position="882"/>
    </location>
</feature>
<proteinExistence type="inferred from homology"/>
<evidence type="ECO:0000256" key="1">
    <source>
        <dbReference type="ARBA" id="ARBA00003954"/>
    </source>
</evidence>
<dbReference type="EC" id="7.2.2.14" evidence="4"/>
<name>A0A0C2WF76_AMAMK</name>
<dbReference type="Gene3D" id="3.40.50.1000">
    <property type="entry name" value="HAD superfamily/HAD-like"/>
    <property type="match status" value="1"/>
</dbReference>
<comment type="function">
    <text evidence="1">Mediates magnesium influx to the cytosol.</text>
</comment>
<dbReference type="SFLD" id="SFLDF00027">
    <property type="entry name" value="p-type_atpase"/>
    <property type="match status" value="1"/>
</dbReference>
<dbReference type="Gene3D" id="1.20.1110.10">
    <property type="entry name" value="Calcium-transporting ATPase, transmembrane domain"/>
    <property type="match status" value="1"/>
</dbReference>
<keyword evidence="7" id="KW-0997">Cell inner membrane</keyword>
<dbReference type="InterPro" id="IPR059000">
    <property type="entry name" value="ATPase_P-type_domA"/>
</dbReference>
<feature type="domain" description="Cation-transporting P-type ATPase N-terminal" evidence="19">
    <location>
        <begin position="58"/>
        <end position="131"/>
    </location>
</feature>
<dbReference type="SFLD" id="SFLDS00003">
    <property type="entry name" value="Haloacid_Dehalogenase"/>
    <property type="match status" value="1"/>
</dbReference>
<dbReference type="GO" id="GO:0005886">
    <property type="term" value="C:plasma membrane"/>
    <property type="evidence" value="ECO:0007669"/>
    <property type="project" value="UniProtKB-SubCell"/>
</dbReference>
<dbReference type="Pfam" id="PF00690">
    <property type="entry name" value="Cation_ATPase_N"/>
    <property type="match status" value="1"/>
</dbReference>
<dbReference type="InterPro" id="IPR006068">
    <property type="entry name" value="ATPase_P-typ_cation-transptr_C"/>
</dbReference>
<dbReference type="STRING" id="946122.A0A0C2WF76"/>
<evidence type="ECO:0000256" key="14">
    <source>
        <dbReference type="ARBA" id="ARBA00022989"/>
    </source>
</evidence>
<evidence type="ECO:0000256" key="11">
    <source>
        <dbReference type="ARBA" id="ARBA00022840"/>
    </source>
</evidence>
<feature type="transmembrane region" description="Helical" evidence="18">
    <location>
        <begin position="103"/>
        <end position="127"/>
    </location>
</feature>
<dbReference type="AlphaFoldDB" id="A0A0C2WF76"/>
<evidence type="ECO:0000256" key="12">
    <source>
        <dbReference type="ARBA" id="ARBA00022842"/>
    </source>
</evidence>
<gene>
    <name evidence="20" type="ORF">M378DRAFT_955856</name>
</gene>
<keyword evidence="21" id="KW-1185">Reference proteome</keyword>
<evidence type="ECO:0000256" key="9">
    <source>
        <dbReference type="ARBA" id="ARBA00022692"/>
    </source>
</evidence>
<dbReference type="InterPro" id="IPR006415">
    <property type="entry name" value="P-type_ATPase_IIIB"/>
</dbReference>
<dbReference type="InterPro" id="IPR044492">
    <property type="entry name" value="P_typ_ATPase_HD_dom"/>
</dbReference>
<dbReference type="SFLD" id="SFLDG00002">
    <property type="entry name" value="C1.7:_P-type_atpase_like"/>
    <property type="match status" value="1"/>
</dbReference>
<dbReference type="InParanoid" id="A0A0C2WF76"/>
<dbReference type="GO" id="GO:0016887">
    <property type="term" value="F:ATP hydrolysis activity"/>
    <property type="evidence" value="ECO:0007669"/>
    <property type="project" value="InterPro"/>
</dbReference>
<evidence type="ECO:0000256" key="10">
    <source>
        <dbReference type="ARBA" id="ARBA00022741"/>
    </source>
</evidence>
<accession>A0A0C2WF76</accession>
<evidence type="ECO:0000313" key="21">
    <source>
        <dbReference type="Proteomes" id="UP000054549"/>
    </source>
</evidence>
<evidence type="ECO:0000259" key="19">
    <source>
        <dbReference type="SMART" id="SM00831"/>
    </source>
</evidence>
<dbReference type="Pfam" id="PF00689">
    <property type="entry name" value="Cation_ATPase_C"/>
    <property type="match status" value="1"/>
</dbReference>
<evidence type="ECO:0000256" key="3">
    <source>
        <dbReference type="ARBA" id="ARBA00008746"/>
    </source>
</evidence>
<dbReference type="HOGENOM" id="CLU_002360_6_3_1"/>
<dbReference type="SMART" id="SM00831">
    <property type="entry name" value="Cation_ATPase_N"/>
    <property type="match status" value="1"/>
</dbReference>
<comment type="similarity">
    <text evidence="3">Belongs to the cation transport ATPase (P-type) (TC 3.A.3) family. Type IIIB subfamily.</text>
</comment>
<dbReference type="InterPro" id="IPR023214">
    <property type="entry name" value="HAD_sf"/>
</dbReference>
<dbReference type="InterPro" id="IPR018303">
    <property type="entry name" value="ATPase_P-typ_P_site"/>
</dbReference>
<evidence type="ECO:0000256" key="4">
    <source>
        <dbReference type="ARBA" id="ARBA00012786"/>
    </source>
</evidence>
<evidence type="ECO:0000256" key="8">
    <source>
        <dbReference type="ARBA" id="ARBA00022553"/>
    </source>
</evidence>
<dbReference type="Pfam" id="PF00122">
    <property type="entry name" value="E1-E2_ATPase"/>
    <property type="match status" value="1"/>
</dbReference>
<organism evidence="20 21">
    <name type="scientific">Amanita muscaria (strain Koide BX008)</name>
    <dbReference type="NCBI Taxonomy" id="946122"/>
    <lineage>
        <taxon>Eukaryota</taxon>
        <taxon>Fungi</taxon>
        <taxon>Dikarya</taxon>
        <taxon>Basidiomycota</taxon>
        <taxon>Agaricomycotina</taxon>
        <taxon>Agaricomycetes</taxon>
        <taxon>Agaricomycetidae</taxon>
        <taxon>Agaricales</taxon>
        <taxon>Pluteineae</taxon>
        <taxon>Amanitaceae</taxon>
        <taxon>Amanita</taxon>
    </lineage>
</organism>
<keyword evidence="9 18" id="KW-0812">Transmembrane</keyword>
<dbReference type="PROSITE" id="PS00154">
    <property type="entry name" value="ATPASE_E1_E2"/>
    <property type="match status" value="1"/>
</dbReference>
<keyword evidence="13" id="KW-1278">Translocase</keyword>
<protein>
    <recommendedName>
        <fullName evidence="5">Magnesium-transporting ATPase, P-type 1</fullName>
        <ecNumber evidence="4">7.2.2.14</ecNumber>
    </recommendedName>
    <alternativeName>
        <fullName evidence="16">Mg(2+) transport ATPase, P-type 1</fullName>
    </alternativeName>
</protein>
<dbReference type="GO" id="GO:0005524">
    <property type="term" value="F:ATP binding"/>
    <property type="evidence" value="ECO:0007669"/>
    <property type="project" value="UniProtKB-KW"/>
</dbReference>
<feature type="transmembrane region" description="Helical" evidence="18">
    <location>
        <begin position="788"/>
        <end position="812"/>
    </location>
</feature>
<feature type="transmembrane region" description="Helical" evidence="18">
    <location>
        <begin position="330"/>
        <end position="356"/>
    </location>
</feature>
<dbReference type="NCBIfam" id="TIGR01524">
    <property type="entry name" value="ATPase-IIIB_Mg"/>
    <property type="match status" value="1"/>
</dbReference>
<dbReference type="InterPro" id="IPR004014">
    <property type="entry name" value="ATPase_P-typ_cation-transptr_N"/>
</dbReference>
<evidence type="ECO:0000256" key="5">
    <source>
        <dbReference type="ARBA" id="ARBA00013555"/>
    </source>
</evidence>
<keyword evidence="14 18" id="KW-1133">Transmembrane helix</keyword>
<evidence type="ECO:0000256" key="2">
    <source>
        <dbReference type="ARBA" id="ARBA00004429"/>
    </source>
</evidence>
<sequence>MSSVKSDIESVDTAHRRFSFLERTQIFFTKLIPFRKDQKSLQDELSEREKGTLASLVQWSQKSIENALQILGSTNEGLTTTDAQRLLHQIGYNELSNVKPPTWWWLLLSAIPNPFNILLVVLAVAAIATSDVATFGILLLMVVLSVGLRFIQEFKSTRRAAALKDLIKADCDVLRRGEKSSTVQVIHRKEVVPGDVVMLTTGSVVPADCLLLDSNMLSISQSSLTGENLPLEKTPIPMGVSQSENLRAFDAPNILFMGSYVVSGSARVLALTTGDRTYVATMSAIFNQGKPITAFQTGIRRVSILLITFMAVMVPVVLIIQGFVSHDWKQAGLFCIAVAVGLVPEMMPMVVNANLARGSIIMAKKKVIIKRLDGIQNLGSVDVLCSDKTGTLTEDEMKVAAFVNVSGEADMHVFDLAYINASLQTGLKNPLDRAIVDLGAEEDHRARVTSRVGSCTKVAEIPFDFVRRLLSVIVADDSEKKTLVCKGAAEELVRKCTRMRVQGDEVSVDANALLELVEGLNKQGYRVIGIATRSIVHYVARSNVPSPLDEVDMTCEGFVAFQDPPKGDAAPAISELASLGVETKVLTGDTLTTAIKVCQDIGILTRETTEKEVISGADLALLEPEEFAKAALRCKVFAKLTPIQKYQIVNTLKANGRRVAFLGDGINDAAALRAADCGISVNSGTDIAKDAADVILTEKSLEVILDAVRIGRITFVNTLKYIKMAASSNFGNVFSILVASAWLPFTPMQPIQLLTQNLAYDISQSTIPWDSVDAEMIQRPRPWETGSLARFMIFLGPTSSVFDICTFALNWFYFGINGKSSDAEKNQFRTHWFLEGLLTQTLIVHMLRTHKIPFIQSRASKQVILTTLVISMIGIAIPYTPLGRAESMEHPKPLFYPFLVAILICYMGLVQLMKMLYIRLFKEWL</sequence>
<dbReference type="InterPro" id="IPR023299">
    <property type="entry name" value="ATPase_P-typ_cyto_dom_N"/>
</dbReference>
<evidence type="ECO:0000256" key="13">
    <source>
        <dbReference type="ARBA" id="ARBA00022967"/>
    </source>
</evidence>
<feature type="transmembrane region" description="Helical" evidence="18">
    <location>
        <begin position="133"/>
        <end position="151"/>
    </location>
</feature>
<dbReference type="GO" id="GO:0015444">
    <property type="term" value="F:P-type magnesium transporter activity"/>
    <property type="evidence" value="ECO:0007669"/>
    <property type="project" value="UniProtKB-EC"/>
</dbReference>
<evidence type="ECO:0000256" key="16">
    <source>
        <dbReference type="ARBA" id="ARBA00029806"/>
    </source>
</evidence>
<evidence type="ECO:0000256" key="17">
    <source>
        <dbReference type="ARBA" id="ARBA00047295"/>
    </source>
</evidence>
<feature type="transmembrane region" description="Helical" evidence="18">
    <location>
        <begin position="304"/>
        <end position="324"/>
    </location>
</feature>